<dbReference type="Proteomes" id="UP001602245">
    <property type="component" value="Unassembled WGS sequence"/>
</dbReference>
<dbReference type="PANTHER" id="PTHR43140">
    <property type="entry name" value="TYPE-1 RESTRICTION ENZYME ECOKI SPECIFICITY PROTEIN"/>
    <property type="match status" value="1"/>
</dbReference>
<evidence type="ECO:0000256" key="1">
    <source>
        <dbReference type="ARBA" id="ARBA00022747"/>
    </source>
</evidence>
<keyword evidence="1" id="KW-0680">Restriction system</keyword>
<name>A0ABW6WHN8_9ACTN</name>
<keyword evidence="4" id="KW-1185">Reference proteome</keyword>
<dbReference type="InterPro" id="IPR044946">
    <property type="entry name" value="Restrct_endonuc_typeI_TRD_sf"/>
</dbReference>
<evidence type="ECO:0000256" key="2">
    <source>
        <dbReference type="ARBA" id="ARBA00023125"/>
    </source>
</evidence>
<accession>A0ABW6WHN8</accession>
<protein>
    <recommendedName>
        <fullName evidence="5">Restriction endonuclease subunit S</fullName>
    </recommendedName>
</protein>
<evidence type="ECO:0008006" key="5">
    <source>
        <dbReference type="Google" id="ProtNLM"/>
    </source>
</evidence>
<dbReference type="PANTHER" id="PTHR43140:SF1">
    <property type="entry name" value="TYPE I RESTRICTION ENZYME ECOKI SPECIFICITY SUBUNIT"/>
    <property type="match status" value="1"/>
</dbReference>
<proteinExistence type="predicted"/>
<keyword evidence="2" id="KW-0238">DNA-binding</keyword>
<dbReference type="SUPFAM" id="SSF116734">
    <property type="entry name" value="DNA methylase specificity domain"/>
    <property type="match status" value="2"/>
</dbReference>
<evidence type="ECO:0000313" key="3">
    <source>
        <dbReference type="EMBL" id="MFF5291915.1"/>
    </source>
</evidence>
<dbReference type="RefSeq" id="WP_063713564.1">
    <property type="nucleotide sequence ID" value="NZ_JBIAZU010000003.1"/>
</dbReference>
<comment type="caution">
    <text evidence="3">The sequence shown here is derived from an EMBL/GenBank/DDBJ whole genome shotgun (WGS) entry which is preliminary data.</text>
</comment>
<dbReference type="Gene3D" id="3.90.220.20">
    <property type="entry name" value="DNA methylase specificity domains"/>
    <property type="match status" value="2"/>
</dbReference>
<dbReference type="EMBL" id="JBIAZU010000003">
    <property type="protein sequence ID" value="MFF5291915.1"/>
    <property type="molecule type" value="Genomic_DNA"/>
</dbReference>
<gene>
    <name evidence="3" type="ORF">ACFY35_20940</name>
</gene>
<organism evidence="3 4">
    <name type="scientific">Paractinoplanes globisporus</name>
    <dbReference type="NCBI Taxonomy" id="113565"/>
    <lineage>
        <taxon>Bacteria</taxon>
        <taxon>Bacillati</taxon>
        <taxon>Actinomycetota</taxon>
        <taxon>Actinomycetes</taxon>
        <taxon>Micromonosporales</taxon>
        <taxon>Micromonosporaceae</taxon>
        <taxon>Paractinoplanes</taxon>
    </lineage>
</organism>
<reference evidence="3 4" key="1">
    <citation type="submission" date="2024-10" db="EMBL/GenBank/DDBJ databases">
        <title>The Natural Products Discovery Center: Release of the First 8490 Sequenced Strains for Exploring Actinobacteria Biosynthetic Diversity.</title>
        <authorList>
            <person name="Kalkreuter E."/>
            <person name="Kautsar S.A."/>
            <person name="Yang D."/>
            <person name="Bader C.D."/>
            <person name="Teijaro C.N."/>
            <person name="Fluegel L."/>
            <person name="Davis C.M."/>
            <person name="Simpson J.R."/>
            <person name="Lauterbach L."/>
            <person name="Steele A.D."/>
            <person name="Gui C."/>
            <person name="Meng S."/>
            <person name="Li G."/>
            <person name="Viehrig K."/>
            <person name="Ye F."/>
            <person name="Su P."/>
            <person name="Kiefer A.F."/>
            <person name="Nichols A."/>
            <person name="Cepeda A.J."/>
            <person name="Yan W."/>
            <person name="Fan B."/>
            <person name="Jiang Y."/>
            <person name="Adhikari A."/>
            <person name="Zheng C.-J."/>
            <person name="Schuster L."/>
            <person name="Cowan T.M."/>
            <person name="Smanski M.J."/>
            <person name="Chevrette M.G."/>
            <person name="De Carvalho L.P.S."/>
            <person name="Shen B."/>
        </authorList>
    </citation>
    <scope>NUCLEOTIDE SEQUENCE [LARGE SCALE GENOMIC DNA]</scope>
    <source>
        <strain evidence="3 4">NPDC000087</strain>
    </source>
</reference>
<sequence length="377" mass="41539">MIVDVDPKQTYPTVGVLNRGRGLLYRDALAGSATAYKTLNRIGPGVLVYSRLKAFEGAITVTPDDLPESFASQEFPTFEFAPDASPGFFRILTTTQIMWDALQGVSKGMGGRRERVKPGDFLSIVMDIPPLPLQQRIVEVVGAVDKQIAALNAEVTALTAVLRRFRAQLINDLGVPAVRADEAFEITMGRQRAPKYAAGPYMTPYLRSANVGYGELDLTDVLEMNFEPIEREVFGLVPGDVLVSEGSASHSAVGMSAMWRGELPQPICFQKTLMRYRAIQGTSIPAFVNHWCQWAYESGAFLDVAGGTNIKHITAMRAVRMLVHLPDVRTQERLTDQLDAMSNVIAAHRAEASRLSAVRTRLLSRLLDRTIEIEDAE</sequence>
<evidence type="ECO:0000313" key="4">
    <source>
        <dbReference type="Proteomes" id="UP001602245"/>
    </source>
</evidence>
<dbReference type="InterPro" id="IPR051212">
    <property type="entry name" value="Type-I_RE_S_subunit"/>
</dbReference>